<dbReference type="EMBL" id="LGUT01004062">
    <property type="protein sequence ID" value="KOG64390.1"/>
    <property type="molecule type" value="Genomic_DNA"/>
</dbReference>
<protein>
    <submittedName>
        <fullName evidence="1">Uncharacterized protein</fullName>
    </submittedName>
</protein>
<evidence type="ECO:0000313" key="1">
    <source>
        <dbReference type="EMBL" id="KOG64390.1"/>
    </source>
</evidence>
<name>A0ABR5ITK9_9ACTN</name>
<proteinExistence type="predicted"/>
<accession>A0ABR5ITK9</accession>
<dbReference type="Proteomes" id="UP000037020">
    <property type="component" value="Unassembled WGS sequence"/>
</dbReference>
<gene>
    <name evidence="1" type="ORF">ADK38_41995</name>
</gene>
<evidence type="ECO:0000313" key="2">
    <source>
        <dbReference type="Proteomes" id="UP000037020"/>
    </source>
</evidence>
<keyword evidence="2" id="KW-1185">Reference proteome</keyword>
<reference evidence="1 2" key="1">
    <citation type="submission" date="2015-07" db="EMBL/GenBank/DDBJ databases">
        <authorList>
            <person name="Ju K.-S."/>
            <person name="Doroghazi J.R."/>
            <person name="Metcalf W.W."/>
        </authorList>
    </citation>
    <scope>NUCLEOTIDE SEQUENCE [LARGE SCALE GENOMIC DNA]</scope>
    <source>
        <strain evidence="1 2">NRRL B-3589</strain>
    </source>
</reference>
<comment type="caution">
    <text evidence="1">The sequence shown here is derived from an EMBL/GenBank/DDBJ whole genome shotgun (WGS) entry which is preliminary data.</text>
</comment>
<dbReference type="RefSeq" id="WP_030885529.1">
    <property type="nucleotide sequence ID" value="NZ_JBIRHZ010000014.1"/>
</dbReference>
<organism evidence="1 2">
    <name type="scientific">Streptomyces varsoviensis</name>
    <dbReference type="NCBI Taxonomy" id="67373"/>
    <lineage>
        <taxon>Bacteria</taxon>
        <taxon>Bacillati</taxon>
        <taxon>Actinomycetota</taxon>
        <taxon>Actinomycetes</taxon>
        <taxon>Kitasatosporales</taxon>
        <taxon>Streptomycetaceae</taxon>
        <taxon>Streptomyces</taxon>
    </lineage>
</organism>
<sequence>MTAEISEIRVAEAKARAARLLLAFRHGNQQSFDAALPEDMETDEAKDLVSALAWVANESVRKAYQPDVADRVLRHLARRSPDEPGWVQTDEEAAPDVAVLLESVWRGDVEAVRELVRATPDTTFVLGKLVLVVAMLLPSVADTDVREVLSELRAETPPDPPDHPC</sequence>